<name>A0ABP7J4M7_9ACTN</name>
<keyword evidence="3" id="KW-1185">Reference proteome</keyword>
<reference evidence="3" key="1">
    <citation type="journal article" date="2019" name="Int. J. Syst. Evol. Microbiol.">
        <title>The Global Catalogue of Microorganisms (GCM) 10K type strain sequencing project: providing services to taxonomists for standard genome sequencing and annotation.</title>
        <authorList>
            <consortium name="The Broad Institute Genomics Platform"/>
            <consortium name="The Broad Institute Genome Sequencing Center for Infectious Disease"/>
            <person name="Wu L."/>
            <person name="Ma J."/>
        </authorList>
    </citation>
    <scope>NUCLEOTIDE SEQUENCE [LARGE SCALE GENOMIC DNA]</scope>
    <source>
        <strain evidence="3">JCM 17138</strain>
    </source>
</reference>
<protein>
    <submittedName>
        <fullName evidence="2">HNH endonuclease family protein</fullName>
    </submittedName>
</protein>
<dbReference type="EMBL" id="BAABDE010000031">
    <property type="protein sequence ID" value="GAA3834738.1"/>
    <property type="molecule type" value="Genomic_DNA"/>
</dbReference>
<dbReference type="InterPro" id="IPR011089">
    <property type="entry name" value="GmrSD_C"/>
</dbReference>
<dbReference type="GO" id="GO:0004519">
    <property type="term" value="F:endonuclease activity"/>
    <property type="evidence" value="ECO:0007669"/>
    <property type="project" value="UniProtKB-KW"/>
</dbReference>
<sequence length="239" mass="25711">MGSLRSGPVRCGLTDMNAGVIKHLSRSTAALSLAVVALAGPASASPSGLSRPVASLEMPEPPAAAVAIDELQTLTVEAPHPMTGYSRAKFPHWATQFGKCDTREVVLARDGVNVKQDEECRAVSGTWRSQYDNKTVTTASQIDIDHMVPLANGWRSGADTWTTAKRKQFANDLEHSQLIAVSAASNRSKGDQSPDQWAPPNSAYWCTYSRAWTHVKSLYGLSVTAREKSALQNMLGTCP</sequence>
<evidence type="ECO:0000313" key="2">
    <source>
        <dbReference type="EMBL" id="GAA3834738.1"/>
    </source>
</evidence>
<feature type="domain" description="GmrSD restriction endonucleases C-terminal" evidence="1">
    <location>
        <begin position="116"/>
        <end position="232"/>
    </location>
</feature>
<evidence type="ECO:0000313" key="3">
    <source>
        <dbReference type="Proteomes" id="UP001501009"/>
    </source>
</evidence>
<organism evidence="2 3">
    <name type="scientific">Streptomyces coacervatus</name>
    <dbReference type="NCBI Taxonomy" id="647381"/>
    <lineage>
        <taxon>Bacteria</taxon>
        <taxon>Bacillati</taxon>
        <taxon>Actinomycetota</taxon>
        <taxon>Actinomycetes</taxon>
        <taxon>Kitasatosporales</taxon>
        <taxon>Streptomycetaceae</taxon>
        <taxon>Streptomyces</taxon>
    </lineage>
</organism>
<evidence type="ECO:0000259" key="1">
    <source>
        <dbReference type="Pfam" id="PF07510"/>
    </source>
</evidence>
<keyword evidence="2" id="KW-0540">Nuclease</keyword>
<proteinExistence type="predicted"/>
<dbReference type="PANTHER" id="PTHR24094:SF15">
    <property type="entry name" value="AMP-DEPENDENT SYNTHETASE_LIGASE DOMAIN-CONTAINING PROTEIN-RELATED"/>
    <property type="match status" value="1"/>
</dbReference>
<dbReference type="Pfam" id="PF07510">
    <property type="entry name" value="GmrSD_C"/>
    <property type="match status" value="1"/>
</dbReference>
<keyword evidence="2" id="KW-0255">Endonuclease</keyword>
<comment type="caution">
    <text evidence="2">The sequence shown here is derived from an EMBL/GenBank/DDBJ whole genome shotgun (WGS) entry which is preliminary data.</text>
</comment>
<dbReference type="Proteomes" id="UP001501009">
    <property type="component" value="Unassembled WGS sequence"/>
</dbReference>
<accession>A0ABP7J4M7</accession>
<dbReference type="PANTHER" id="PTHR24094">
    <property type="entry name" value="SECRETED PROTEIN"/>
    <property type="match status" value="1"/>
</dbReference>
<keyword evidence="2" id="KW-0378">Hydrolase</keyword>
<gene>
    <name evidence="2" type="ORF">GCM10022403_079400</name>
</gene>